<name>A0A8X7VC61_BRACI</name>
<dbReference type="EMBL" id="JAAMPC010000006">
    <property type="protein sequence ID" value="KAG2308531.1"/>
    <property type="molecule type" value="Genomic_DNA"/>
</dbReference>
<comment type="caution">
    <text evidence="1">The sequence shown here is derived from an EMBL/GenBank/DDBJ whole genome shotgun (WGS) entry which is preliminary data.</text>
</comment>
<protein>
    <submittedName>
        <fullName evidence="1">Uncharacterized protein</fullName>
    </submittedName>
</protein>
<sequence length="144" mass="16771">MKSGSCSSKCFCYPPLKWIRRWAPFKDFIKAMQMMSPPLLVLTTAELSQTSQSQSNKPQMVLPLMHLQSHNLSRRRLSLYQTSDALKAPLQQEERDMERCSLLIPTLGRRGKNKNRYPFSEDFGRRAKKMTEESSQFAIDQMHE</sequence>
<accession>A0A8X7VC61</accession>
<evidence type="ECO:0000313" key="1">
    <source>
        <dbReference type="EMBL" id="KAG2308531.1"/>
    </source>
</evidence>
<reference evidence="1 2" key="1">
    <citation type="submission" date="2020-02" db="EMBL/GenBank/DDBJ databases">
        <authorList>
            <person name="Ma Q."/>
            <person name="Huang Y."/>
            <person name="Song X."/>
            <person name="Pei D."/>
        </authorList>
    </citation>
    <scope>NUCLEOTIDE SEQUENCE [LARGE SCALE GENOMIC DNA]</scope>
    <source>
        <strain evidence="1">Sxm20200214</strain>
        <tissue evidence="1">Leaf</tissue>
    </source>
</reference>
<keyword evidence="2" id="KW-1185">Reference proteome</keyword>
<proteinExistence type="predicted"/>
<dbReference type="AlphaFoldDB" id="A0A8X7VC61"/>
<evidence type="ECO:0000313" key="2">
    <source>
        <dbReference type="Proteomes" id="UP000886595"/>
    </source>
</evidence>
<dbReference type="OrthoDB" id="10597875at2759"/>
<gene>
    <name evidence="1" type="ORF">Bca52824_028279</name>
</gene>
<organism evidence="1 2">
    <name type="scientific">Brassica carinata</name>
    <name type="common">Ethiopian mustard</name>
    <name type="synonym">Abyssinian cabbage</name>
    <dbReference type="NCBI Taxonomy" id="52824"/>
    <lineage>
        <taxon>Eukaryota</taxon>
        <taxon>Viridiplantae</taxon>
        <taxon>Streptophyta</taxon>
        <taxon>Embryophyta</taxon>
        <taxon>Tracheophyta</taxon>
        <taxon>Spermatophyta</taxon>
        <taxon>Magnoliopsida</taxon>
        <taxon>eudicotyledons</taxon>
        <taxon>Gunneridae</taxon>
        <taxon>Pentapetalae</taxon>
        <taxon>rosids</taxon>
        <taxon>malvids</taxon>
        <taxon>Brassicales</taxon>
        <taxon>Brassicaceae</taxon>
        <taxon>Brassiceae</taxon>
        <taxon>Brassica</taxon>
    </lineage>
</organism>
<dbReference type="Proteomes" id="UP000886595">
    <property type="component" value="Unassembled WGS sequence"/>
</dbReference>